<dbReference type="PANTHER" id="PTHR45772">
    <property type="entry name" value="CONSERVED COMPONENT OF ABC TRANSPORTER FOR NATURAL AMINO ACIDS-RELATED"/>
    <property type="match status" value="1"/>
</dbReference>
<evidence type="ECO:0000256" key="3">
    <source>
        <dbReference type="ARBA" id="ARBA00022840"/>
    </source>
</evidence>
<name>A0AAU9EUC7_9BACT</name>
<keyword evidence="6" id="KW-1185">Reference proteome</keyword>
<dbReference type="AlphaFoldDB" id="A0AAU9EUC7"/>
<dbReference type="Proteomes" id="UP001366166">
    <property type="component" value="Chromosome"/>
</dbReference>
<accession>A0AAU9EUC7</accession>
<dbReference type="PROSITE" id="PS00211">
    <property type="entry name" value="ABC_TRANSPORTER_1"/>
    <property type="match status" value="1"/>
</dbReference>
<dbReference type="InterPro" id="IPR017871">
    <property type="entry name" value="ABC_transporter-like_CS"/>
</dbReference>
<dbReference type="PANTHER" id="PTHR45772:SF9">
    <property type="entry name" value="CONSERVED COMPONENT OF ABC TRANSPORTER FOR NATURAL AMINO ACIDS"/>
    <property type="match status" value="1"/>
</dbReference>
<proteinExistence type="predicted"/>
<keyword evidence="3 5" id="KW-0067">ATP-binding</keyword>
<evidence type="ECO:0000313" key="6">
    <source>
        <dbReference type="Proteomes" id="UP001366166"/>
    </source>
</evidence>
<dbReference type="RefSeq" id="WP_338605862.1">
    <property type="nucleotide sequence ID" value="NZ_AP028679.1"/>
</dbReference>
<dbReference type="InterPro" id="IPR027417">
    <property type="entry name" value="P-loop_NTPase"/>
</dbReference>
<dbReference type="SUPFAM" id="SSF52540">
    <property type="entry name" value="P-loop containing nucleoside triphosphate hydrolases"/>
    <property type="match status" value="1"/>
</dbReference>
<dbReference type="GO" id="GO:0005524">
    <property type="term" value="F:ATP binding"/>
    <property type="evidence" value="ECO:0007669"/>
    <property type="project" value="UniProtKB-KW"/>
</dbReference>
<dbReference type="InterPro" id="IPR051120">
    <property type="entry name" value="ABC_AA/LPS_Transport"/>
</dbReference>
<reference evidence="6" key="1">
    <citation type="journal article" date="2023" name="Arch. Microbiol.">
        <title>Desulfoferula mesophilus gen. nov. sp. nov., a mesophilic sulfate-reducing bacterium isolated from a brackish lake sediment.</title>
        <authorList>
            <person name="Watanabe T."/>
            <person name="Yabe T."/>
            <person name="Tsuji J.M."/>
            <person name="Fukui M."/>
        </authorList>
    </citation>
    <scope>NUCLEOTIDE SEQUENCE [LARGE SCALE GENOMIC DNA]</scope>
    <source>
        <strain evidence="6">12FAK</strain>
    </source>
</reference>
<organism evidence="5 6">
    <name type="scientific">Desulfoferula mesophila</name>
    <dbReference type="NCBI Taxonomy" id="3058419"/>
    <lineage>
        <taxon>Bacteria</taxon>
        <taxon>Pseudomonadati</taxon>
        <taxon>Thermodesulfobacteriota</taxon>
        <taxon>Desulfarculia</taxon>
        <taxon>Desulfarculales</taxon>
        <taxon>Desulfarculaceae</taxon>
        <taxon>Desulfoferula</taxon>
    </lineage>
</organism>
<dbReference type="InterPro" id="IPR003439">
    <property type="entry name" value="ABC_transporter-like_ATP-bd"/>
</dbReference>
<dbReference type="CDD" id="cd03219">
    <property type="entry name" value="ABC_Mj1267_LivG_branched"/>
    <property type="match status" value="1"/>
</dbReference>
<dbReference type="GO" id="GO:0005886">
    <property type="term" value="C:plasma membrane"/>
    <property type="evidence" value="ECO:0007669"/>
    <property type="project" value="TreeGrafter"/>
</dbReference>
<sequence>MLSVQGLRKSFGPFLAVSDANLTVAKGEVVAVIGPNGAGKTTLFKLITGQLKPDRGQVMFKGEDIAGLSPHRICRRGLSLSYQVVSVFPRMSVFENVRVAVLARKRQVLRLFTPAVRLANEETWEILSNVGLADKAEVISGTLSHGDSKVLEMAIALGNRPELLIMDEPTAGMSPEETRAAKALIQRLNGELGITILFCEHDMELVFNLAQRIMVMRQGETIAQGTCDEVRCDEKVQQAYLGGQGDA</sequence>
<evidence type="ECO:0000256" key="1">
    <source>
        <dbReference type="ARBA" id="ARBA00022448"/>
    </source>
</evidence>
<dbReference type="KEGG" id="dmp:FAK_12020"/>
<dbReference type="Pfam" id="PF12399">
    <property type="entry name" value="BCA_ABC_TP_C"/>
    <property type="match status" value="1"/>
</dbReference>
<dbReference type="InterPro" id="IPR032823">
    <property type="entry name" value="BCA_ABC_TP_C"/>
</dbReference>
<dbReference type="GO" id="GO:0016887">
    <property type="term" value="F:ATP hydrolysis activity"/>
    <property type="evidence" value="ECO:0007669"/>
    <property type="project" value="InterPro"/>
</dbReference>
<keyword evidence="1" id="KW-0813">Transport</keyword>
<dbReference type="Pfam" id="PF00005">
    <property type="entry name" value="ABC_tran"/>
    <property type="match status" value="1"/>
</dbReference>
<dbReference type="InterPro" id="IPR003593">
    <property type="entry name" value="AAA+_ATPase"/>
</dbReference>
<keyword evidence="2" id="KW-0547">Nucleotide-binding</keyword>
<dbReference type="EMBL" id="AP028679">
    <property type="protein sequence ID" value="BEQ14136.1"/>
    <property type="molecule type" value="Genomic_DNA"/>
</dbReference>
<dbReference type="Gene3D" id="3.40.50.300">
    <property type="entry name" value="P-loop containing nucleotide triphosphate hydrolases"/>
    <property type="match status" value="1"/>
</dbReference>
<dbReference type="SMART" id="SM00382">
    <property type="entry name" value="AAA"/>
    <property type="match status" value="1"/>
</dbReference>
<evidence type="ECO:0000256" key="2">
    <source>
        <dbReference type="ARBA" id="ARBA00022741"/>
    </source>
</evidence>
<evidence type="ECO:0000259" key="4">
    <source>
        <dbReference type="PROSITE" id="PS50893"/>
    </source>
</evidence>
<evidence type="ECO:0000313" key="5">
    <source>
        <dbReference type="EMBL" id="BEQ14136.1"/>
    </source>
</evidence>
<dbReference type="FunFam" id="3.40.50.300:FF:000421">
    <property type="entry name" value="Branched-chain amino acid ABC transporter ATP-binding protein"/>
    <property type="match status" value="1"/>
</dbReference>
<protein>
    <submittedName>
        <fullName evidence="5">ABC transporter ATP-binding protein</fullName>
    </submittedName>
</protein>
<feature type="domain" description="ABC transporter" evidence="4">
    <location>
        <begin position="2"/>
        <end position="243"/>
    </location>
</feature>
<gene>
    <name evidence="5" type="ORF">FAK_12020</name>
</gene>
<dbReference type="PROSITE" id="PS50893">
    <property type="entry name" value="ABC_TRANSPORTER_2"/>
    <property type="match status" value="1"/>
</dbReference>